<dbReference type="RefSeq" id="WP_190944697.1">
    <property type="nucleotide sequence ID" value="NZ_JACJSI010000140.1"/>
</dbReference>
<dbReference type="Proteomes" id="UP000623440">
    <property type="component" value="Unassembled WGS sequence"/>
</dbReference>
<proteinExistence type="inferred from homology"/>
<dbReference type="PANTHER" id="PTHR13887">
    <property type="entry name" value="GLUTATHIONE S-TRANSFERASE KAPPA"/>
    <property type="match status" value="1"/>
</dbReference>
<comment type="caution">
    <text evidence="3">The sequence shown here is derived from an EMBL/GenBank/DDBJ whole genome shotgun (WGS) entry which is preliminary data.</text>
</comment>
<dbReference type="InterPro" id="IPR036249">
    <property type="entry name" value="Thioredoxin-like_sf"/>
</dbReference>
<dbReference type="InterPro" id="IPR012336">
    <property type="entry name" value="Thioredoxin-like_fold"/>
</dbReference>
<evidence type="ECO:0000256" key="1">
    <source>
        <dbReference type="ARBA" id="ARBA00005791"/>
    </source>
</evidence>
<dbReference type="PANTHER" id="PTHR13887:SF55">
    <property type="entry name" value="SLR0313 PROTEIN"/>
    <property type="match status" value="1"/>
</dbReference>
<organism evidence="3 4">
    <name type="scientific">Nostoc flagelliforme FACHB-838</name>
    <dbReference type="NCBI Taxonomy" id="2692904"/>
    <lineage>
        <taxon>Bacteria</taxon>
        <taxon>Bacillati</taxon>
        <taxon>Cyanobacteriota</taxon>
        <taxon>Cyanophyceae</taxon>
        <taxon>Nostocales</taxon>
        <taxon>Nostocaceae</taxon>
        <taxon>Nostoc</taxon>
    </lineage>
</organism>
<comment type="similarity">
    <text evidence="1">Belongs to the thioredoxin family. DsbA subfamily.</text>
</comment>
<feature type="domain" description="Thioredoxin-like fold" evidence="2">
    <location>
        <begin position="15"/>
        <end position="173"/>
    </location>
</feature>
<evidence type="ECO:0000259" key="2">
    <source>
        <dbReference type="Pfam" id="PF13462"/>
    </source>
</evidence>
<evidence type="ECO:0000313" key="3">
    <source>
        <dbReference type="EMBL" id="MBD2534182.1"/>
    </source>
</evidence>
<name>A0ABR8DXJ5_9NOSO</name>
<dbReference type="Gene3D" id="3.40.30.10">
    <property type="entry name" value="Glutaredoxin"/>
    <property type="match status" value="1"/>
</dbReference>
<dbReference type="EMBL" id="JACJSI010000140">
    <property type="protein sequence ID" value="MBD2534182.1"/>
    <property type="molecule type" value="Genomic_DNA"/>
</dbReference>
<gene>
    <name evidence="3" type="ORF">H6G97_33495</name>
</gene>
<protein>
    <submittedName>
        <fullName evidence="3">DsbA family protein</fullName>
    </submittedName>
</protein>
<accession>A0ABR8DXJ5</accession>
<evidence type="ECO:0000313" key="4">
    <source>
        <dbReference type="Proteomes" id="UP000623440"/>
    </source>
</evidence>
<sequence>MSLGDYNRLLVPISEQDHIQGLVSTSVTLVQYGDYQCSTCGETHQLIKAIQQQANDLCFVFRHFPQPQIHPYAQRAAEAAEAAASQGQFWQMHDILFTYQQALGNGDLVEYANNLGLDIPQFLQDISSQVHIARINQDIQSGLHSGVTAAPALFINGIRYSNRWNIEQLMAAIVTARH</sequence>
<dbReference type="Pfam" id="PF13462">
    <property type="entry name" value="Thioredoxin_4"/>
    <property type="match status" value="1"/>
</dbReference>
<keyword evidence="4" id="KW-1185">Reference proteome</keyword>
<reference evidence="3 4" key="1">
    <citation type="journal article" date="2020" name="ISME J.">
        <title>Comparative genomics reveals insights into cyanobacterial evolution and habitat adaptation.</title>
        <authorList>
            <person name="Chen M.Y."/>
            <person name="Teng W.K."/>
            <person name="Zhao L."/>
            <person name="Hu C.X."/>
            <person name="Zhou Y.K."/>
            <person name="Han B.P."/>
            <person name="Song L.R."/>
            <person name="Shu W.S."/>
        </authorList>
    </citation>
    <scope>NUCLEOTIDE SEQUENCE [LARGE SCALE GENOMIC DNA]</scope>
    <source>
        <strain evidence="3 4">FACHB-838</strain>
    </source>
</reference>
<dbReference type="SUPFAM" id="SSF52833">
    <property type="entry name" value="Thioredoxin-like"/>
    <property type="match status" value="1"/>
</dbReference>